<keyword evidence="1" id="KW-0812">Transmembrane</keyword>
<accession>A0A1H3BLH6</accession>
<dbReference type="STRING" id="1528.SAMN04488579_102119"/>
<evidence type="ECO:0000313" key="2">
    <source>
        <dbReference type="EMBL" id="SDX42538.1"/>
    </source>
</evidence>
<proteinExistence type="predicted"/>
<name>A0A1H3BLH6_EUBBA</name>
<evidence type="ECO:0000256" key="1">
    <source>
        <dbReference type="SAM" id="Phobius"/>
    </source>
</evidence>
<evidence type="ECO:0000313" key="3">
    <source>
        <dbReference type="Proteomes" id="UP000199652"/>
    </source>
</evidence>
<keyword evidence="1" id="KW-0472">Membrane</keyword>
<gene>
    <name evidence="2" type="ORF">SAMN04488579_102119</name>
</gene>
<dbReference type="EMBL" id="FNOU01000002">
    <property type="protein sequence ID" value="SDX42538.1"/>
    <property type="molecule type" value="Genomic_DNA"/>
</dbReference>
<organism evidence="2 3">
    <name type="scientific">Eubacterium barkeri</name>
    <name type="common">Clostridium barkeri</name>
    <dbReference type="NCBI Taxonomy" id="1528"/>
    <lineage>
        <taxon>Bacteria</taxon>
        <taxon>Bacillati</taxon>
        <taxon>Bacillota</taxon>
        <taxon>Clostridia</taxon>
        <taxon>Eubacteriales</taxon>
        <taxon>Eubacteriaceae</taxon>
        <taxon>Eubacterium</taxon>
    </lineage>
</organism>
<feature type="transmembrane region" description="Helical" evidence="1">
    <location>
        <begin position="6"/>
        <end position="28"/>
    </location>
</feature>
<reference evidence="3" key="1">
    <citation type="submission" date="2016-10" db="EMBL/GenBank/DDBJ databases">
        <authorList>
            <person name="Varghese N."/>
            <person name="Submissions S."/>
        </authorList>
    </citation>
    <scope>NUCLEOTIDE SEQUENCE [LARGE SCALE GENOMIC DNA]</scope>
    <source>
        <strain evidence="3">VPI 5359</strain>
    </source>
</reference>
<dbReference type="AlphaFoldDB" id="A0A1H3BLH6"/>
<sequence>MNDLIIFDQIVKIAGSIVTISAALAICVKPIRVKVINKLTRDDAARAGICALLRKQIIDACDKAREQNGLILYERENIHDMFDQYESLGGNHGIKDIVEEATELPTIVIGKERKRE</sequence>
<keyword evidence="3" id="KW-1185">Reference proteome</keyword>
<dbReference type="RefSeq" id="WP_090242853.1">
    <property type="nucleotide sequence ID" value="NZ_FNOU01000002.1"/>
</dbReference>
<protein>
    <submittedName>
        <fullName evidence="2">Uncharacterized protein</fullName>
    </submittedName>
</protein>
<dbReference type="OrthoDB" id="2051266at2"/>
<keyword evidence="1" id="KW-1133">Transmembrane helix</keyword>
<dbReference type="Proteomes" id="UP000199652">
    <property type="component" value="Unassembled WGS sequence"/>
</dbReference>